<dbReference type="Pfam" id="PF00691">
    <property type="entry name" value="OmpA"/>
    <property type="match status" value="1"/>
</dbReference>
<keyword evidence="2 4" id="KW-0472">Membrane</keyword>
<accession>D1AU79</accession>
<dbReference type="PANTHER" id="PTHR30329">
    <property type="entry name" value="STATOR ELEMENT OF FLAGELLAR MOTOR COMPLEX"/>
    <property type="match status" value="1"/>
</dbReference>
<dbReference type="InterPro" id="IPR006664">
    <property type="entry name" value="OMP_bac"/>
</dbReference>
<dbReference type="AlphaFoldDB" id="D1AU79"/>
<dbReference type="SUPFAM" id="SSF103088">
    <property type="entry name" value="OmpA-like"/>
    <property type="match status" value="1"/>
</dbReference>
<evidence type="ECO:0000313" key="9">
    <source>
        <dbReference type="Proteomes" id="UP000000630"/>
    </source>
</evidence>
<comment type="subcellular location">
    <subcellularLocation>
        <location evidence="1">Cell outer membrane</location>
    </subcellularLocation>
</comment>
<keyword evidence="6" id="KW-0732">Signal</keyword>
<evidence type="ECO:0000256" key="4">
    <source>
        <dbReference type="PROSITE-ProRule" id="PRU00473"/>
    </source>
</evidence>
<reference evidence="8 9" key="1">
    <citation type="journal article" date="2010" name="J. Bacteriol.">
        <title>Complete genome sequence of Anaplasma marginale subsp. centrale.</title>
        <authorList>
            <person name="Herndon D.R."/>
            <person name="Palmer G.H."/>
            <person name="Shkap V."/>
            <person name="Knowles D.P. Jr."/>
            <person name="Brayton K.A."/>
        </authorList>
    </citation>
    <scope>NUCLEOTIDE SEQUENCE [LARGE SCALE GENOMIC DNA]</scope>
    <source>
        <strain evidence="8 9">Israel</strain>
    </source>
</reference>
<dbReference type="OrthoDB" id="9809164at2"/>
<dbReference type="InterPro" id="IPR050330">
    <property type="entry name" value="Bact_OuterMem_StrucFunc"/>
</dbReference>
<feature type="chain" id="PRO_5003021075" evidence="6">
    <location>
        <begin position="19"/>
        <end position="212"/>
    </location>
</feature>
<dbReference type="KEGG" id="acn:ACIS_00486"/>
<evidence type="ECO:0000256" key="1">
    <source>
        <dbReference type="ARBA" id="ARBA00004442"/>
    </source>
</evidence>
<gene>
    <name evidence="8" type="ordered locus">ACIS_00486</name>
</gene>
<dbReference type="CDD" id="cd07185">
    <property type="entry name" value="OmpA_C-like"/>
    <property type="match status" value="1"/>
</dbReference>
<dbReference type="PROSITE" id="PS51123">
    <property type="entry name" value="OMPA_2"/>
    <property type="match status" value="1"/>
</dbReference>
<organism evidence="8 9">
    <name type="scientific">Anaplasma centrale (strain Israel)</name>
    <name type="common">Anaplasma marginale subsp. centrale (strain Israel)</name>
    <dbReference type="NCBI Taxonomy" id="574556"/>
    <lineage>
        <taxon>Bacteria</taxon>
        <taxon>Pseudomonadati</taxon>
        <taxon>Pseudomonadota</taxon>
        <taxon>Alphaproteobacteria</taxon>
        <taxon>Rickettsiales</taxon>
        <taxon>Anaplasmataceae</taxon>
        <taxon>Anaplasma</taxon>
    </lineage>
</organism>
<dbReference type="RefSeq" id="WP_012880578.1">
    <property type="nucleotide sequence ID" value="NC_013532.1"/>
</dbReference>
<name>D1AU79_ANACI</name>
<feature type="region of interest" description="Disordered" evidence="5">
    <location>
        <begin position="171"/>
        <end position="212"/>
    </location>
</feature>
<dbReference type="InterPro" id="IPR036737">
    <property type="entry name" value="OmpA-like_sf"/>
</dbReference>
<dbReference type="InterPro" id="IPR006665">
    <property type="entry name" value="OmpA-like"/>
</dbReference>
<keyword evidence="3" id="KW-0998">Cell outer membrane</keyword>
<keyword evidence="9" id="KW-1185">Reference proteome</keyword>
<dbReference type="HOGENOM" id="CLU_1297659_0_0_5"/>
<evidence type="ECO:0000256" key="2">
    <source>
        <dbReference type="ARBA" id="ARBA00023136"/>
    </source>
</evidence>
<evidence type="ECO:0000256" key="3">
    <source>
        <dbReference type="ARBA" id="ARBA00023237"/>
    </source>
</evidence>
<proteinExistence type="predicted"/>
<dbReference type="STRING" id="574556.ACIS_00486"/>
<sequence length="212" mass="23152">MLHRWLALCLLASLAVTGCELFNKEKVNIDIGGVPLSAGRVEKVYFDFNKYEIKGSGKKVLLGLVERMKADKMSTLLIVGHTDSRGTEEYNLALGERRANAVKEFILGCDRSLSPRISTQSRGKAEPEILVYSSDFKEAEKAHAQNRRVVLIMECQHAASPKKARVSRWPFSFGRSSATQQDNGGGTVAAGSPGEDAPAEVVEPEETQEAGE</sequence>
<dbReference type="Gene3D" id="3.30.1330.60">
    <property type="entry name" value="OmpA-like domain"/>
    <property type="match status" value="1"/>
</dbReference>
<evidence type="ECO:0000256" key="5">
    <source>
        <dbReference type="SAM" id="MobiDB-lite"/>
    </source>
</evidence>
<protein>
    <submittedName>
        <fullName evidence="8">Putative outer membrane protein OmpA</fullName>
    </submittedName>
</protein>
<dbReference type="PANTHER" id="PTHR30329:SF21">
    <property type="entry name" value="LIPOPROTEIN YIAD-RELATED"/>
    <property type="match status" value="1"/>
</dbReference>
<evidence type="ECO:0000259" key="7">
    <source>
        <dbReference type="PROSITE" id="PS51123"/>
    </source>
</evidence>
<feature type="compositionally biased region" description="Acidic residues" evidence="5">
    <location>
        <begin position="202"/>
        <end position="212"/>
    </location>
</feature>
<dbReference type="GO" id="GO:0009279">
    <property type="term" value="C:cell outer membrane"/>
    <property type="evidence" value="ECO:0007669"/>
    <property type="project" value="UniProtKB-SubCell"/>
</dbReference>
<feature type="domain" description="OmpA-like" evidence="7">
    <location>
        <begin position="33"/>
        <end position="157"/>
    </location>
</feature>
<dbReference type="eggNOG" id="COG2885">
    <property type="taxonomic scope" value="Bacteria"/>
</dbReference>
<dbReference type="Proteomes" id="UP000000630">
    <property type="component" value="Chromosome"/>
</dbReference>
<dbReference type="PRINTS" id="PR01021">
    <property type="entry name" value="OMPADOMAIN"/>
</dbReference>
<dbReference type="PROSITE" id="PS51257">
    <property type="entry name" value="PROKAR_LIPOPROTEIN"/>
    <property type="match status" value="1"/>
</dbReference>
<dbReference type="EMBL" id="CP001759">
    <property type="protein sequence ID" value="ACZ49107.1"/>
    <property type="molecule type" value="Genomic_DNA"/>
</dbReference>
<feature type="signal peptide" evidence="6">
    <location>
        <begin position="1"/>
        <end position="18"/>
    </location>
</feature>
<evidence type="ECO:0000313" key="8">
    <source>
        <dbReference type="EMBL" id="ACZ49107.1"/>
    </source>
</evidence>
<evidence type="ECO:0000256" key="6">
    <source>
        <dbReference type="SAM" id="SignalP"/>
    </source>
</evidence>